<dbReference type="FunFam" id="1.20.5.170:FF:000020">
    <property type="entry name" value="BZIP transcription factor"/>
    <property type="match status" value="1"/>
</dbReference>
<organism evidence="8 9">
    <name type="scientific">Olea europaea subsp. europaea</name>
    <dbReference type="NCBI Taxonomy" id="158383"/>
    <lineage>
        <taxon>Eukaryota</taxon>
        <taxon>Viridiplantae</taxon>
        <taxon>Streptophyta</taxon>
        <taxon>Embryophyta</taxon>
        <taxon>Tracheophyta</taxon>
        <taxon>Spermatophyta</taxon>
        <taxon>Magnoliopsida</taxon>
        <taxon>eudicotyledons</taxon>
        <taxon>Gunneridae</taxon>
        <taxon>Pentapetalae</taxon>
        <taxon>asterids</taxon>
        <taxon>lamiids</taxon>
        <taxon>Lamiales</taxon>
        <taxon>Oleaceae</taxon>
        <taxon>Oleeae</taxon>
        <taxon>Olea</taxon>
    </lineage>
</organism>
<dbReference type="PANTHER" id="PTHR45764">
    <property type="entry name" value="BZIP TRANSCRIPTION FACTOR 44"/>
    <property type="match status" value="1"/>
</dbReference>
<dbReference type="PROSITE" id="PS00036">
    <property type="entry name" value="BZIP_BASIC"/>
    <property type="match status" value="1"/>
</dbReference>
<protein>
    <submittedName>
        <fullName evidence="8">Basic leucine zipper 4-like</fullName>
    </submittedName>
</protein>
<dbReference type="SMART" id="SM00338">
    <property type="entry name" value="BRLZ"/>
    <property type="match status" value="1"/>
</dbReference>
<dbReference type="Gramene" id="OE9A104561T1">
    <property type="protein sequence ID" value="OE9A104561C1"/>
    <property type="gene ID" value="OE9A104561"/>
</dbReference>
<dbReference type="OrthoDB" id="551672at2759"/>
<dbReference type="GO" id="GO:0045893">
    <property type="term" value="P:positive regulation of DNA-templated transcription"/>
    <property type="evidence" value="ECO:0007669"/>
    <property type="project" value="TreeGrafter"/>
</dbReference>
<evidence type="ECO:0000256" key="1">
    <source>
        <dbReference type="ARBA" id="ARBA00004123"/>
    </source>
</evidence>
<dbReference type="InterPro" id="IPR004827">
    <property type="entry name" value="bZIP"/>
</dbReference>
<evidence type="ECO:0000256" key="5">
    <source>
        <dbReference type="ARBA" id="ARBA00023242"/>
    </source>
</evidence>
<keyword evidence="4" id="KW-0804">Transcription</keyword>
<feature type="domain" description="BZIP" evidence="7">
    <location>
        <begin position="101"/>
        <end position="164"/>
    </location>
</feature>
<dbReference type="InterPro" id="IPR046347">
    <property type="entry name" value="bZIP_sf"/>
</dbReference>
<keyword evidence="9" id="KW-1185">Reference proteome</keyword>
<dbReference type="InterPro" id="IPR045314">
    <property type="entry name" value="bZIP_plant_GBF1"/>
</dbReference>
<dbReference type="AlphaFoldDB" id="A0A8S0U6J3"/>
<dbReference type="GO" id="GO:0003700">
    <property type="term" value="F:DNA-binding transcription factor activity"/>
    <property type="evidence" value="ECO:0007669"/>
    <property type="project" value="InterPro"/>
</dbReference>
<evidence type="ECO:0000256" key="3">
    <source>
        <dbReference type="ARBA" id="ARBA00023125"/>
    </source>
</evidence>
<evidence type="ECO:0000313" key="9">
    <source>
        <dbReference type="Proteomes" id="UP000594638"/>
    </source>
</evidence>
<accession>A0A8S0U6J3</accession>
<reference evidence="8 9" key="1">
    <citation type="submission" date="2019-12" db="EMBL/GenBank/DDBJ databases">
        <authorList>
            <person name="Alioto T."/>
            <person name="Alioto T."/>
            <person name="Gomez Garrido J."/>
        </authorList>
    </citation>
    <scope>NUCLEOTIDE SEQUENCE [LARGE SCALE GENOMIC DNA]</scope>
</reference>
<keyword evidence="3" id="KW-0238">DNA-binding</keyword>
<name>A0A8S0U6J3_OLEEU</name>
<proteinExistence type="predicted"/>
<feature type="compositionally biased region" description="Polar residues" evidence="6">
    <location>
        <begin position="56"/>
        <end position="74"/>
    </location>
</feature>
<dbReference type="GO" id="GO:0046982">
    <property type="term" value="F:protein heterodimerization activity"/>
    <property type="evidence" value="ECO:0007669"/>
    <property type="project" value="UniProtKB-ARBA"/>
</dbReference>
<evidence type="ECO:0000256" key="4">
    <source>
        <dbReference type="ARBA" id="ARBA00023163"/>
    </source>
</evidence>
<dbReference type="Proteomes" id="UP000594638">
    <property type="component" value="Unassembled WGS sequence"/>
</dbReference>
<evidence type="ECO:0000256" key="6">
    <source>
        <dbReference type="SAM" id="MobiDB-lite"/>
    </source>
</evidence>
<gene>
    <name evidence="8" type="ORF">OLEA9_A104561</name>
</gene>
<feature type="compositionally biased region" description="Basic and acidic residues" evidence="6">
    <location>
        <begin position="75"/>
        <end position="92"/>
    </location>
</feature>
<dbReference type="GO" id="GO:0005634">
    <property type="term" value="C:nucleus"/>
    <property type="evidence" value="ECO:0007669"/>
    <property type="project" value="UniProtKB-SubCell"/>
</dbReference>
<evidence type="ECO:0000256" key="2">
    <source>
        <dbReference type="ARBA" id="ARBA00023015"/>
    </source>
</evidence>
<comment type="subcellular location">
    <subcellularLocation>
        <location evidence="1">Nucleus</location>
    </subcellularLocation>
</comment>
<dbReference type="CDD" id="cd14702">
    <property type="entry name" value="bZIP_plant_GBF1"/>
    <property type="match status" value="1"/>
</dbReference>
<dbReference type="GO" id="GO:0000976">
    <property type="term" value="F:transcription cis-regulatory region binding"/>
    <property type="evidence" value="ECO:0007669"/>
    <property type="project" value="TreeGrafter"/>
</dbReference>
<evidence type="ECO:0000259" key="7">
    <source>
        <dbReference type="PROSITE" id="PS50217"/>
    </source>
</evidence>
<sequence>MMSTFPTVFSSDSFFGNPFPSFEGGFTPWDSHDPAFLFPPQEDEPVLVSLQPPQEPVNSNSNKPSPLTPNSCSDEPNRKSSETVRSGSEETSRLGARAIMDERKRRRKLSNRESARRSRMRKQKHLENLRNLENRFKIRNRELTNRVGLMIRQNQFVRLKNDSLRSEEIMLRQRLWDIRQVLVVRQLQQHLNPSAWPCNNITSVNAEQTLHQSLIT</sequence>
<dbReference type="SUPFAM" id="SSF57959">
    <property type="entry name" value="Leucine zipper domain"/>
    <property type="match status" value="1"/>
</dbReference>
<comment type="caution">
    <text evidence="8">The sequence shown here is derived from an EMBL/GenBank/DDBJ whole genome shotgun (WGS) entry which is preliminary data.</text>
</comment>
<dbReference type="PROSITE" id="PS50217">
    <property type="entry name" value="BZIP"/>
    <property type="match status" value="1"/>
</dbReference>
<keyword evidence="2" id="KW-0805">Transcription regulation</keyword>
<evidence type="ECO:0000313" key="8">
    <source>
        <dbReference type="EMBL" id="CAA3011440.1"/>
    </source>
</evidence>
<feature type="region of interest" description="Disordered" evidence="6">
    <location>
        <begin position="33"/>
        <end position="123"/>
    </location>
</feature>
<dbReference type="EMBL" id="CACTIH010007368">
    <property type="protein sequence ID" value="CAA3011440.1"/>
    <property type="molecule type" value="Genomic_DNA"/>
</dbReference>
<keyword evidence="5" id="KW-0539">Nucleus</keyword>
<dbReference type="PANTHER" id="PTHR45764:SF21">
    <property type="entry name" value="OS03G0770000 PROTEIN"/>
    <property type="match status" value="1"/>
</dbReference>